<reference evidence="2 3" key="1">
    <citation type="submission" date="2023-11" db="EMBL/GenBank/DDBJ databases">
        <authorList>
            <person name="Hedman E."/>
            <person name="Englund M."/>
            <person name="Stromberg M."/>
            <person name="Nyberg Akerstrom W."/>
            <person name="Nylinder S."/>
            <person name="Jareborg N."/>
            <person name="Kallberg Y."/>
            <person name="Kronander E."/>
        </authorList>
    </citation>
    <scope>NUCLEOTIDE SEQUENCE [LARGE SCALE GENOMIC DNA]</scope>
</reference>
<dbReference type="EMBL" id="CAVLGL010000057">
    <property type="protein sequence ID" value="CAK1583553.1"/>
    <property type="molecule type" value="Genomic_DNA"/>
</dbReference>
<evidence type="ECO:0000313" key="2">
    <source>
        <dbReference type="EMBL" id="CAK1583553.1"/>
    </source>
</evidence>
<dbReference type="Pfam" id="PF13843">
    <property type="entry name" value="DDE_Tnp_1_7"/>
    <property type="match status" value="1"/>
</dbReference>
<protein>
    <recommendedName>
        <fullName evidence="1">PiggyBac transposable element-derived protein domain-containing protein</fullName>
    </recommendedName>
</protein>
<gene>
    <name evidence="2" type="ORF">PARMNEM_LOCUS4935</name>
</gene>
<organism evidence="2 3">
    <name type="scientific">Parnassius mnemosyne</name>
    <name type="common">clouded apollo</name>
    <dbReference type="NCBI Taxonomy" id="213953"/>
    <lineage>
        <taxon>Eukaryota</taxon>
        <taxon>Metazoa</taxon>
        <taxon>Ecdysozoa</taxon>
        <taxon>Arthropoda</taxon>
        <taxon>Hexapoda</taxon>
        <taxon>Insecta</taxon>
        <taxon>Pterygota</taxon>
        <taxon>Neoptera</taxon>
        <taxon>Endopterygota</taxon>
        <taxon>Lepidoptera</taxon>
        <taxon>Glossata</taxon>
        <taxon>Ditrysia</taxon>
        <taxon>Papilionoidea</taxon>
        <taxon>Papilionidae</taxon>
        <taxon>Parnassiinae</taxon>
        <taxon>Parnassini</taxon>
        <taxon>Parnassius</taxon>
        <taxon>Driopa</taxon>
    </lineage>
</organism>
<dbReference type="InterPro" id="IPR029526">
    <property type="entry name" value="PGBD"/>
</dbReference>
<evidence type="ECO:0000313" key="3">
    <source>
        <dbReference type="Proteomes" id="UP001314205"/>
    </source>
</evidence>
<feature type="domain" description="PiggyBac transposable element-derived protein" evidence="1">
    <location>
        <begin position="2"/>
        <end position="145"/>
    </location>
</feature>
<sequence length="161" mass="19008">MLESLVQFTNQKVSFYRTKFKNTTKAELCDTNVNEIKVFIGLMYYSSVFKCNDAYLHTIFATNGTGREIFRCVMSKWCFSCWINCLRFDDSTTREERLKDDKLAPISDMFDKFISNSQYTTGPYLCIDEMLLPFRENEESKFFIEYGKRFSAESYENQGIQ</sequence>
<dbReference type="AlphaFoldDB" id="A0AAV1KKF8"/>
<proteinExistence type="predicted"/>
<dbReference type="Proteomes" id="UP001314205">
    <property type="component" value="Unassembled WGS sequence"/>
</dbReference>
<name>A0AAV1KKF8_9NEOP</name>
<evidence type="ECO:0000259" key="1">
    <source>
        <dbReference type="Pfam" id="PF13843"/>
    </source>
</evidence>
<comment type="caution">
    <text evidence="2">The sequence shown here is derived from an EMBL/GenBank/DDBJ whole genome shotgun (WGS) entry which is preliminary data.</text>
</comment>
<accession>A0AAV1KKF8</accession>
<keyword evidence="3" id="KW-1185">Reference proteome</keyword>